<keyword evidence="2" id="KW-0012">Acyltransferase</keyword>
<dbReference type="Proteomes" id="UP001367922">
    <property type="component" value="Unassembled WGS sequence"/>
</dbReference>
<dbReference type="InterPro" id="IPR000182">
    <property type="entry name" value="GNAT_dom"/>
</dbReference>
<comment type="caution">
    <text evidence="2">The sequence shown here is derived from an EMBL/GenBank/DDBJ whole genome shotgun (WGS) entry which is preliminary data.</text>
</comment>
<dbReference type="PANTHER" id="PTHR43415">
    <property type="entry name" value="SPERMIDINE N(1)-ACETYLTRANSFERASE"/>
    <property type="match status" value="1"/>
</dbReference>
<dbReference type="SUPFAM" id="SSF55729">
    <property type="entry name" value="Acyl-CoA N-acyltransferases (Nat)"/>
    <property type="match status" value="1"/>
</dbReference>
<organism evidence="2 3">
    <name type="scientific">Bacillus yunxiaonensis</name>
    <dbReference type="NCBI Taxonomy" id="3127665"/>
    <lineage>
        <taxon>Bacteria</taxon>
        <taxon>Bacillati</taxon>
        <taxon>Bacillota</taxon>
        <taxon>Bacilli</taxon>
        <taxon>Bacillales</taxon>
        <taxon>Bacillaceae</taxon>
        <taxon>Bacillus</taxon>
    </lineage>
</organism>
<dbReference type="Pfam" id="PF13420">
    <property type="entry name" value="Acetyltransf_4"/>
    <property type="match status" value="1"/>
</dbReference>
<evidence type="ECO:0000313" key="3">
    <source>
        <dbReference type="Proteomes" id="UP001367922"/>
    </source>
</evidence>
<evidence type="ECO:0000313" key="2">
    <source>
        <dbReference type="EMBL" id="MEI4828423.1"/>
    </source>
</evidence>
<dbReference type="PROSITE" id="PS51186">
    <property type="entry name" value="GNAT"/>
    <property type="match status" value="1"/>
</dbReference>
<proteinExistence type="predicted"/>
<keyword evidence="2" id="KW-0808">Transferase</keyword>
<sequence length="166" mass="19026">MIRILTETDAENYWKLRLEALQKNPEAYVTTYEEAIQKKEPIKQAAQNLQAEDNYTFGAFDEKNSLVGIVTLLTESRAALRHKGHIVGMYVSFQSRGRGYARNLIQEIVKKAKTLNIEQIGLSVVSDNIAAKKLYHSIGFETYGVEKKALKIGEIYRDEEYMMLFL</sequence>
<dbReference type="GO" id="GO:0016746">
    <property type="term" value="F:acyltransferase activity"/>
    <property type="evidence" value="ECO:0007669"/>
    <property type="project" value="UniProtKB-KW"/>
</dbReference>
<dbReference type="InterPro" id="IPR016181">
    <property type="entry name" value="Acyl_CoA_acyltransferase"/>
</dbReference>
<evidence type="ECO:0000259" key="1">
    <source>
        <dbReference type="PROSITE" id="PS51186"/>
    </source>
</evidence>
<keyword evidence="3" id="KW-1185">Reference proteome</keyword>
<dbReference type="EC" id="2.3.1.-" evidence="2"/>
<feature type="domain" description="N-acetyltransferase" evidence="1">
    <location>
        <begin position="1"/>
        <end position="166"/>
    </location>
</feature>
<dbReference type="RefSeq" id="WP_336480804.1">
    <property type="nucleotide sequence ID" value="NZ_JBAWSV010000001.1"/>
</dbReference>
<reference evidence="2 3" key="1">
    <citation type="submission" date="2024-01" db="EMBL/GenBank/DDBJ databases">
        <title>Seven novel Bacillus-like species.</title>
        <authorList>
            <person name="Liu G."/>
        </authorList>
    </citation>
    <scope>NUCLEOTIDE SEQUENCE [LARGE SCALE GENOMIC DNA]</scope>
    <source>
        <strain evidence="2 3">FJAT-53711</strain>
    </source>
</reference>
<dbReference type="EMBL" id="JBAWSV010000001">
    <property type="protein sequence ID" value="MEI4828423.1"/>
    <property type="molecule type" value="Genomic_DNA"/>
</dbReference>
<gene>
    <name evidence="2" type="ORF">WAX78_02970</name>
</gene>
<dbReference type="Gene3D" id="3.40.630.30">
    <property type="match status" value="1"/>
</dbReference>
<name>A0ABU8FR20_9BACI</name>
<dbReference type="PANTHER" id="PTHR43415:SF3">
    <property type="entry name" value="GNAT-FAMILY ACETYLTRANSFERASE"/>
    <property type="match status" value="1"/>
</dbReference>
<dbReference type="CDD" id="cd04301">
    <property type="entry name" value="NAT_SF"/>
    <property type="match status" value="1"/>
</dbReference>
<protein>
    <submittedName>
        <fullName evidence="2">GNAT family N-acetyltransferase</fullName>
        <ecNumber evidence="2">2.3.1.-</ecNumber>
    </submittedName>
</protein>
<accession>A0ABU8FR20</accession>